<feature type="compositionally biased region" description="Acidic residues" evidence="1">
    <location>
        <begin position="201"/>
        <end position="212"/>
    </location>
</feature>
<dbReference type="OrthoDB" id="2431635at2759"/>
<sequence>HKDGRQCNYELEQNIFEDTNDRGIQNTFNSWDSAMNEVKKYAYHKAETILPNVCQLLKAYLTKETRKIQEDQIIQALYYHTSCISKNELQTYNSDPNLFNKNFTTIIAKVLIVLVTIDDIVEMWAVRHVIEKNIKHFVILLNNGLHLCSCFNHHSTAIASISQASMDINHLNALNYNYLGVKREINQEFIEEHQLYGENYSESDNENLDPQDLENSHKHKSKERLNGT</sequence>
<feature type="region of interest" description="Disordered" evidence="1">
    <location>
        <begin position="200"/>
        <end position="228"/>
    </location>
</feature>
<accession>A0A9N9GZS9</accession>
<proteinExistence type="predicted"/>
<dbReference type="Proteomes" id="UP000789396">
    <property type="component" value="Unassembled WGS sequence"/>
</dbReference>
<evidence type="ECO:0000313" key="2">
    <source>
        <dbReference type="EMBL" id="CAG8647017.1"/>
    </source>
</evidence>
<dbReference type="EMBL" id="CAJVPZ010013221">
    <property type="protein sequence ID" value="CAG8647017.1"/>
    <property type="molecule type" value="Genomic_DNA"/>
</dbReference>
<organism evidence="2 3">
    <name type="scientific">Racocetra fulgida</name>
    <dbReference type="NCBI Taxonomy" id="60492"/>
    <lineage>
        <taxon>Eukaryota</taxon>
        <taxon>Fungi</taxon>
        <taxon>Fungi incertae sedis</taxon>
        <taxon>Mucoromycota</taxon>
        <taxon>Glomeromycotina</taxon>
        <taxon>Glomeromycetes</taxon>
        <taxon>Diversisporales</taxon>
        <taxon>Gigasporaceae</taxon>
        <taxon>Racocetra</taxon>
    </lineage>
</organism>
<evidence type="ECO:0000313" key="3">
    <source>
        <dbReference type="Proteomes" id="UP000789396"/>
    </source>
</evidence>
<evidence type="ECO:0000256" key="1">
    <source>
        <dbReference type="SAM" id="MobiDB-lite"/>
    </source>
</evidence>
<feature type="non-terminal residue" evidence="2">
    <location>
        <position position="228"/>
    </location>
</feature>
<reference evidence="2" key="1">
    <citation type="submission" date="2021-06" db="EMBL/GenBank/DDBJ databases">
        <authorList>
            <person name="Kallberg Y."/>
            <person name="Tangrot J."/>
            <person name="Rosling A."/>
        </authorList>
    </citation>
    <scope>NUCLEOTIDE SEQUENCE</scope>
    <source>
        <strain evidence="2">IN212</strain>
    </source>
</reference>
<comment type="caution">
    <text evidence="2">The sequence shown here is derived from an EMBL/GenBank/DDBJ whole genome shotgun (WGS) entry which is preliminary data.</text>
</comment>
<protein>
    <submittedName>
        <fullName evidence="2">6439_t:CDS:1</fullName>
    </submittedName>
</protein>
<gene>
    <name evidence="2" type="ORF">RFULGI_LOCUS8290</name>
</gene>
<dbReference type="AlphaFoldDB" id="A0A9N9GZS9"/>
<feature type="non-terminal residue" evidence="2">
    <location>
        <position position="1"/>
    </location>
</feature>
<keyword evidence="3" id="KW-1185">Reference proteome</keyword>
<name>A0A9N9GZS9_9GLOM</name>